<dbReference type="RefSeq" id="WP_250590763.1">
    <property type="nucleotide sequence ID" value="NZ_JAMLJM010000001.1"/>
</dbReference>
<organism evidence="2 3">
    <name type="scientific">Flavobacterium luminosum</name>
    <dbReference type="NCBI Taxonomy" id="2949086"/>
    <lineage>
        <taxon>Bacteria</taxon>
        <taxon>Pseudomonadati</taxon>
        <taxon>Bacteroidota</taxon>
        <taxon>Flavobacteriia</taxon>
        <taxon>Flavobacteriales</taxon>
        <taxon>Flavobacteriaceae</taxon>
        <taxon>Flavobacterium</taxon>
    </lineage>
</organism>
<dbReference type="Proteomes" id="UP001317191">
    <property type="component" value="Unassembled WGS sequence"/>
</dbReference>
<evidence type="ECO:0000256" key="1">
    <source>
        <dbReference type="SAM" id="SignalP"/>
    </source>
</evidence>
<dbReference type="SUPFAM" id="SSF49464">
    <property type="entry name" value="Carboxypeptidase regulatory domain-like"/>
    <property type="match status" value="1"/>
</dbReference>
<proteinExistence type="predicted"/>
<dbReference type="InterPro" id="IPR008969">
    <property type="entry name" value="CarboxyPept-like_regulatory"/>
</dbReference>
<keyword evidence="3" id="KW-1185">Reference proteome</keyword>
<feature type="signal peptide" evidence="1">
    <location>
        <begin position="1"/>
        <end position="16"/>
    </location>
</feature>
<evidence type="ECO:0000313" key="2">
    <source>
        <dbReference type="EMBL" id="MCL9808019.1"/>
    </source>
</evidence>
<dbReference type="Gene3D" id="2.60.40.1120">
    <property type="entry name" value="Carboxypeptidase-like, regulatory domain"/>
    <property type="match status" value="1"/>
</dbReference>
<name>A0ABT0TLQ5_9FLAO</name>
<dbReference type="SUPFAM" id="SSF56935">
    <property type="entry name" value="Porins"/>
    <property type="match status" value="1"/>
</dbReference>
<protein>
    <submittedName>
        <fullName evidence="2">Carboxypeptidase-like regulatory domain-containing protein</fullName>
    </submittedName>
</protein>
<dbReference type="EMBL" id="JAMLJM010000001">
    <property type="protein sequence ID" value="MCL9808019.1"/>
    <property type="molecule type" value="Genomic_DNA"/>
</dbReference>
<feature type="chain" id="PRO_5046113232" evidence="1">
    <location>
        <begin position="17"/>
        <end position="885"/>
    </location>
</feature>
<gene>
    <name evidence="2" type="ORF">NAT50_01450</name>
</gene>
<accession>A0ABT0TLQ5</accession>
<comment type="caution">
    <text evidence="2">The sequence shown here is derived from an EMBL/GenBank/DDBJ whole genome shotgun (WGS) entry which is preliminary data.</text>
</comment>
<sequence length="885" mass="101902">MRIILLFFLFSVYSFSQTTTITGIVSDTLNKPLENANIIANPFDTKVQLKFAIADNKGRYRLELEKEVKYKVTVSYIGYKEESLVIEPNSSLTSHNFVLKSTGQQLKEIVIKHEYKPVVIKKDTMTFTIKSFANGNERKMKEILEKLPGVEVDKKGTVTVQGKKVTKMLVEGKSFFGGGSKLAVENIPADALDKIEVIDHFNEVGFMKKVSDSEDLAMNVKLKADKKNFIFGDVEAGAEIANDNGFYLAHTGLFYYSPKTNLSFIGDSNNIGKSTFTFDDLMRFDGGFSSFLSGRKPLTNLMLFSTDNTDVLENKSNFSAINSSFELSKKLSINSYGIFSKGITKKIIENNNQYILNDNSIFEISNHQRNNRSTLGIINTKLDYSPSKNEKWFYNFQWQANNNKGNSQLSSITNNNSSLFETINKADNTSIKQYIEWHKSINNSHTTTLVVNNSFEKSTPSTQWNTNQQFLAGFIPLENDSFYKVLQNKKVENHTVDALFKHYWLFNNFNHLYTVLGNNFGKAKLRTHEEQLLTDGTINDFSNKGFGNAITYLLNDSYLGLEYKFKIGKWTNKPGIYFHQYHLKTEQNETNSIDTFLIQPQFNSDYEFSQAENVSFNYKLNNSFAEVSQYANQYTLQNYNLVFKGNALLKNEQFHNAGLRYVKSNMYRGIMLNAFVNYSKKTKTIRNQVQLAGINQFITPVVTNNPETTWRIVGSLSKKIYRFTLKFTPNFNWFEYIQTVNNITETVERNNQNLGFSAKTSYKKWPDFEVGYKKGFNQFKSQTHSSFQTDEFNAQVVIPFQKSFVFKFEYEKFKNSSSNQKNYFDLANTSLSYQKKNSPLRIEIFANNLFNTKIKVNNSFSDYLISNQRTFILPRLIMLNLSYKL</sequence>
<keyword evidence="1" id="KW-0732">Signal</keyword>
<evidence type="ECO:0000313" key="3">
    <source>
        <dbReference type="Proteomes" id="UP001317191"/>
    </source>
</evidence>
<reference evidence="2 3" key="1">
    <citation type="submission" date="2022-05" db="EMBL/GenBank/DDBJ databases">
        <title>Flavobacterium sp., isolated from activated sludge.</title>
        <authorList>
            <person name="Ran Q."/>
        </authorList>
    </citation>
    <scope>NUCLEOTIDE SEQUENCE [LARGE SCALE GENOMIC DNA]</scope>
    <source>
        <strain evidence="2 3">HXWNR70</strain>
    </source>
</reference>
<dbReference type="Pfam" id="PF13620">
    <property type="entry name" value="CarboxypepD_reg"/>
    <property type="match status" value="1"/>
</dbReference>